<accession>A0ABU5Q5P7</accession>
<keyword evidence="3" id="KW-1185">Reference proteome</keyword>
<dbReference type="RefSeq" id="WP_323295329.1">
    <property type="nucleotide sequence ID" value="NZ_JAYFUM010000004.1"/>
</dbReference>
<evidence type="ECO:0000313" key="2">
    <source>
        <dbReference type="EMBL" id="MEA5138161.1"/>
    </source>
</evidence>
<gene>
    <name evidence="2" type="ORF">VB248_03415</name>
</gene>
<dbReference type="PANTHER" id="PTHR43451">
    <property type="entry name" value="ACETYLTRANSFERASE (GNAT) FAMILY PROTEIN"/>
    <property type="match status" value="1"/>
</dbReference>
<organism evidence="2 3">
    <name type="scientific">Arcicella rigui</name>
    <dbReference type="NCBI Taxonomy" id="797020"/>
    <lineage>
        <taxon>Bacteria</taxon>
        <taxon>Pseudomonadati</taxon>
        <taxon>Bacteroidota</taxon>
        <taxon>Cytophagia</taxon>
        <taxon>Cytophagales</taxon>
        <taxon>Flectobacillaceae</taxon>
        <taxon>Arcicella</taxon>
    </lineage>
</organism>
<reference evidence="2 3" key="1">
    <citation type="submission" date="2023-12" db="EMBL/GenBank/DDBJ databases">
        <title>Novel species of the genus Arcicella isolated from rivers.</title>
        <authorList>
            <person name="Lu H."/>
        </authorList>
    </citation>
    <scope>NUCLEOTIDE SEQUENCE [LARGE SCALE GENOMIC DNA]</scope>
    <source>
        <strain evidence="2 3">KCTC 23307</strain>
    </source>
</reference>
<dbReference type="PROSITE" id="PS51186">
    <property type="entry name" value="GNAT"/>
    <property type="match status" value="1"/>
</dbReference>
<dbReference type="Gene3D" id="3.40.630.30">
    <property type="match status" value="1"/>
</dbReference>
<comment type="caution">
    <text evidence="2">The sequence shown here is derived from an EMBL/GenBank/DDBJ whole genome shotgun (WGS) entry which is preliminary data.</text>
</comment>
<name>A0ABU5Q5P7_9BACT</name>
<sequence length="163" mass="19163">MTNYSIQKASFDDFPIIQKIAFATWYPTYGHILTQEQSTFMLDMMYSETSMTQQFNNNQFLIFYENEKPVGFAGFENKGEVMKLHKIYFLPETQGKGFGKTMIEEVSKISKAAGCKYLELNVNRNNKAKNFYEKQGFEVFKEEDIDIGNGYWMNDYVMRKVLF</sequence>
<dbReference type="Proteomes" id="UP001302949">
    <property type="component" value="Unassembled WGS sequence"/>
</dbReference>
<dbReference type="InterPro" id="IPR000182">
    <property type="entry name" value="GNAT_dom"/>
</dbReference>
<dbReference type="InterPro" id="IPR016181">
    <property type="entry name" value="Acyl_CoA_acyltransferase"/>
</dbReference>
<feature type="domain" description="N-acetyltransferase" evidence="1">
    <location>
        <begin position="4"/>
        <end position="158"/>
    </location>
</feature>
<dbReference type="CDD" id="cd04301">
    <property type="entry name" value="NAT_SF"/>
    <property type="match status" value="1"/>
</dbReference>
<protein>
    <submittedName>
        <fullName evidence="2">GNAT family N-acetyltransferase</fullName>
    </submittedName>
</protein>
<dbReference type="EMBL" id="JAYFUM010000004">
    <property type="protein sequence ID" value="MEA5138161.1"/>
    <property type="molecule type" value="Genomic_DNA"/>
</dbReference>
<evidence type="ECO:0000313" key="3">
    <source>
        <dbReference type="Proteomes" id="UP001302949"/>
    </source>
</evidence>
<evidence type="ECO:0000259" key="1">
    <source>
        <dbReference type="PROSITE" id="PS51186"/>
    </source>
</evidence>
<dbReference type="PANTHER" id="PTHR43451:SF1">
    <property type="entry name" value="ACETYLTRANSFERASE"/>
    <property type="match status" value="1"/>
</dbReference>
<dbReference type="Pfam" id="PF13673">
    <property type="entry name" value="Acetyltransf_10"/>
    <property type="match status" value="1"/>
</dbReference>
<proteinExistence type="predicted"/>
<dbReference type="InterPro" id="IPR052564">
    <property type="entry name" value="N-acetyltrans/Recomb-assoc"/>
</dbReference>
<dbReference type="SUPFAM" id="SSF55729">
    <property type="entry name" value="Acyl-CoA N-acyltransferases (Nat)"/>
    <property type="match status" value="1"/>
</dbReference>